<comment type="subcellular location">
    <subcellularLocation>
        <location evidence="1">Membrane</location>
        <topology evidence="1">Single-pass membrane protein</topology>
    </subcellularLocation>
</comment>
<evidence type="ECO:0000256" key="1">
    <source>
        <dbReference type="ARBA" id="ARBA00004167"/>
    </source>
</evidence>
<dbReference type="OrthoDB" id="5801206at2759"/>
<sequence>MSAWAFYTAHMSENFYFSNTIYCRYFNENGTELGSSYRSAVFPEYTVYCERRHGVKFMSLSDAPNGKYDYPVPLVNRTLKEPEHFLSVCVAALYGKEPKWLMLAELIEHYKLQGATHFYIYIQELDEYSRILVDDYIRTGEVEQIVLHDHSNRTDWKWHILSVLECLVRARGHSQWIIFGDLDERLITTDYPGTISDFIRNVKDPKIAALQFRQRWILRNDTMPAHYVNKSQILNWMPTRRYHNTSHVGPPAHTERSIIDPKKVDLQTVKIDIYLKQEITSLRHYRDVRAWDWGKNYLKRVEAMGNFSMTDYPKKFMAQLTANVQRRVHYVYGNDS</sequence>
<evidence type="ECO:0000256" key="3">
    <source>
        <dbReference type="ARBA" id="ARBA00022676"/>
    </source>
</evidence>
<dbReference type="EC" id="2.4.1.-" evidence="8"/>
<comment type="similarity">
    <text evidence="2 8">Belongs to the glycosyltransferase 92 family.</text>
</comment>
<keyword evidence="3 8" id="KW-0328">Glycosyltransferase</keyword>
<evidence type="ECO:0000256" key="6">
    <source>
        <dbReference type="ARBA" id="ARBA00022989"/>
    </source>
</evidence>
<evidence type="ECO:0000256" key="5">
    <source>
        <dbReference type="ARBA" id="ARBA00022692"/>
    </source>
</evidence>
<dbReference type="InterPro" id="IPR008166">
    <property type="entry name" value="Glyco_transf_92"/>
</dbReference>
<dbReference type="AlphaFoldDB" id="A0A183FVI6"/>
<dbReference type="Proteomes" id="UP000050761">
    <property type="component" value="Unassembled WGS sequence"/>
</dbReference>
<protein>
    <recommendedName>
        <fullName evidence="8">Glycosyltransferase family 92 protein</fullName>
        <ecNumber evidence="8">2.4.1.-</ecNumber>
    </recommendedName>
</protein>
<gene>
    <name evidence="9" type="ORF">HPBE_LOCUS12337</name>
</gene>
<dbReference type="GO" id="GO:0016757">
    <property type="term" value="F:glycosyltransferase activity"/>
    <property type="evidence" value="ECO:0007669"/>
    <property type="project" value="UniProtKB-UniRule"/>
</dbReference>
<reference evidence="9 10" key="1">
    <citation type="submission" date="2018-11" db="EMBL/GenBank/DDBJ databases">
        <authorList>
            <consortium name="Pathogen Informatics"/>
        </authorList>
    </citation>
    <scope>NUCLEOTIDE SEQUENCE [LARGE SCALE GENOMIC DNA]</scope>
</reference>
<keyword evidence="5" id="KW-0812">Transmembrane</keyword>
<accession>A0A3P8D614</accession>
<dbReference type="PANTHER" id="PTHR21461:SF40">
    <property type="entry name" value="GLYCOSYLTRANSFERASE FAMILY 92 PROTEIN"/>
    <property type="match status" value="1"/>
</dbReference>
<evidence type="ECO:0000256" key="8">
    <source>
        <dbReference type="RuleBase" id="RU366017"/>
    </source>
</evidence>
<evidence type="ECO:0000313" key="10">
    <source>
        <dbReference type="Proteomes" id="UP000050761"/>
    </source>
</evidence>
<evidence type="ECO:0000256" key="2">
    <source>
        <dbReference type="ARBA" id="ARBA00007647"/>
    </source>
</evidence>
<keyword evidence="6" id="KW-1133">Transmembrane helix</keyword>
<keyword evidence="10" id="KW-1185">Reference proteome</keyword>
<dbReference type="WBParaSite" id="HPBE_0001233601-mRNA-1">
    <property type="protein sequence ID" value="HPBE_0001233601-mRNA-1"/>
    <property type="gene ID" value="HPBE_0001233601"/>
</dbReference>
<name>A0A183FVI6_HELPZ</name>
<keyword evidence="7" id="KW-0472">Membrane</keyword>
<evidence type="ECO:0000256" key="4">
    <source>
        <dbReference type="ARBA" id="ARBA00022679"/>
    </source>
</evidence>
<dbReference type="Pfam" id="PF01697">
    <property type="entry name" value="Glyco_transf_92"/>
    <property type="match status" value="1"/>
</dbReference>
<evidence type="ECO:0000256" key="7">
    <source>
        <dbReference type="ARBA" id="ARBA00023136"/>
    </source>
</evidence>
<keyword evidence="4 8" id="KW-0808">Transferase</keyword>
<proteinExistence type="inferred from homology"/>
<accession>A0A183FVI6</accession>
<dbReference type="EMBL" id="UZAH01027458">
    <property type="protein sequence ID" value="VDO91762.1"/>
    <property type="molecule type" value="Genomic_DNA"/>
</dbReference>
<evidence type="ECO:0000313" key="9">
    <source>
        <dbReference type="EMBL" id="VDO91762.1"/>
    </source>
</evidence>
<dbReference type="GO" id="GO:0016020">
    <property type="term" value="C:membrane"/>
    <property type="evidence" value="ECO:0007669"/>
    <property type="project" value="UniProtKB-SubCell"/>
</dbReference>
<evidence type="ECO:0000313" key="11">
    <source>
        <dbReference type="WBParaSite" id="HPBE_0001233601-mRNA-1"/>
    </source>
</evidence>
<dbReference type="PANTHER" id="PTHR21461">
    <property type="entry name" value="GLYCOSYLTRANSFERASE FAMILY 92 PROTEIN"/>
    <property type="match status" value="1"/>
</dbReference>
<reference evidence="11" key="2">
    <citation type="submission" date="2019-09" db="UniProtKB">
        <authorList>
            <consortium name="WormBaseParasite"/>
        </authorList>
    </citation>
    <scope>IDENTIFICATION</scope>
</reference>
<dbReference type="GO" id="GO:0005737">
    <property type="term" value="C:cytoplasm"/>
    <property type="evidence" value="ECO:0007669"/>
    <property type="project" value="TreeGrafter"/>
</dbReference>
<organism evidence="10 11">
    <name type="scientific">Heligmosomoides polygyrus</name>
    <name type="common">Parasitic roundworm</name>
    <dbReference type="NCBI Taxonomy" id="6339"/>
    <lineage>
        <taxon>Eukaryota</taxon>
        <taxon>Metazoa</taxon>
        <taxon>Ecdysozoa</taxon>
        <taxon>Nematoda</taxon>
        <taxon>Chromadorea</taxon>
        <taxon>Rhabditida</taxon>
        <taxon>Rhabditina</taxon>
        <taxon>Rhabditomorpha</taxon>
        <taxon>Strongyloidea</taxon>
        <taxon>Heligmosomidae</taxon>
        <taxon>Heligmosomoides</taxon>
    </lineage>
</organism>